<dbReference type="SUPFAM" id="SSF55874">
    <property type="entry name" value="ATPase domain of HSP90 chaperone/DNA topoisomerase II/histidine kinase"/>
    <property type="match status" value="1"/>
</dbReference>
<evidence type="ECO:0000256" key="6">
    <source>
        <dbReference type="ARBA" id="ARBA00022692"/>
    </source>
</evidence>
<dbReference type="InterPro" id="IPR003594">
    <property type="entry name" value="HATPase_dom"/>
</dbReference>
<gene>
    <name evidence="12" type="ORF">Sdiek1_2042</name>
</gene>
<dbReference type="PANTHER" id="PTHR45453">
    <property type="entry name" value="PHOSPHATE REGULON SENSOR PROTEIN PHOR"/>
    <property type="match status" value="1"/>
</dbReference>
<comment type="subcellular location">
    <subcellularLocation>
        <location evidence="2">Cell membrane</location>
        <topology evidence="2">Multi-pass membrane protein</topology>
    </subcellularLocation>
</comment>
<evidence type="ECO:0000256" key="3">
    <source>
        <dbReference type="ARBA" id="ARBA00012438"/>
    </source>
</evidence>
<dbReference type="PROSITE" id="PS51257">
    <property type="entry name" value="PROKAR_LIPOPROTEIN"/>
    <property type="match status" value="1"/>
</dbReference>
<dbReference type="PANTHER" id="PTHR45453:SF2">
    <property type="entry name" value="HISTIDINE KINASE"/>
    <property type="match status" value="1"/>
</dbReference>
<keyword evidence="9 10" id="KW-0472">Membrane</keyword>
<evidence type="ECO:0000313" key="12">
    <source>
        <dbReference type="EMBL" id="ARU49201.1"/>
    </source>
</evidence>
<feature type="domain" description="Histidine kinase" evidence="11">
    <location>
        <begin position="289"/>
        <end position="491"/>
    </location>
</feature>
<dbReference type="OrthoDB" id="9761634at2"/>
<dbReference type="Pfam" id="PF02518">
    <property type="entry name" value="HATPase_c"/>
    <property type="match status" value="1"/>
</dbReference>
<dbReference type="PROSITE" id="PS50109">
    <property type="entry name" value="HIS_KIN"/>
    <property type="match status" value="1"/>
</dbReference>
<dbReference type="SUPFAM" id="SSF47384">
    <property type="entry name" value="Homodimeric domain of signal transducing histidine kinase"/>
    <property type="match status" value="1"/>
</dbReference>
<dbReference type="SMART" id="SM00388">
    <property type="entry name" value="HisKA"/>
    <property type="match status" value="1"/>
</dbReference>
<feature type="transmembrane region" description="Helical" evidence="10">
    <location>
        <begin position="14"/>
        <end position="35"/>
    </location>
</feature>
<evidence type="ECO:0000256" key="5">
    <source>
        <dbReference type="ARBA" id="ARBA00022679"/>
    </source>
</evidence>
<evidence type="ECO:0000256" key="8">
    <source>
        <dbReference type="ARBA" id="ARBA00022989"/>
    </source>
</evidence>
<proteinExistence type="predicted"/>
<keyword evidence="5 12" id="KW-0808">Transferase</keyword>
<organism evidence="12 13">
    <name type="scientific">Sulfurospirillum diekertiae</name>
    <dbReference type="NCBI Taxonomy" id="1854492"/>
    <lineage>
        <taxon>Bacteria</taxon>
        <taxon>Pseudomonadati</taxon>
        <taxon>Campylobacterota</taxon>
        <taxon>Epsilonproteobacteria</taxon>
        <taxon>Campylobacterales</taxon>
        <taxon>Sulfurospirillaceae</taxon>
        <taxon>Sulfurospirillum</taxon>
    </lineage>
</organism>
<dbReference type="InterPro" id="IPR003661">
    <property type="entry name" value="HisK_dim/P_dom"/>
</dbReference>
<dbReference type="KEGG" id="suls:Sdiek1_2042"/>
<dbReference type="InterPro" id="IPR050351">
    <property type="entry name" value="BphY/WalK/GraS-like"/>
</dbReference>
<dbReference type="GO" id="GO:0016036">
    <property type="term" value="P:cellular response to phosphate starvation"/>
    <property type="evidence" value="ECO:0007669"/>
    <property type="project" value="TreeGrafter"/>
</dbReference>
<dbReference type="RefSeq" id="WP_087438988.1">
    <property type="nucleotide sequence ID" value="NZ_CP021416.1"/>
</dbReference>
<dbReference type="InterPro" id="IPR036097">
    <property type="entry name" value="HisK_dim/P_sf"/>
</dbReference>
<keyword evidence="4" id="KW-1003">Cell membrane</keyword>
<sequence>MLLKKKDNKSINQINFMAILFAGLFAFISACLVIVNEYLEFQKEIKVIEESYIQTQKKSASDQLNLLLNITEYRFQQSQSLPKEAMYQKLKEDISALIKHRDKEQNYLFLELSSGEMLYRSSPINEEDTTKDIVVTQAYEPLGLILGSGVSTRSIEDVLAEKKKSYQDKIINFVLKIYMLTLFLYMISTIEYRYVSDIMKREIRFIVYSFKKASSSYEFIDMEKIKFTEFQEIVTHANVMIEEIKNKNSALVDLNSNLEGIVEQKTVELKRSIEFTQELLEKQDQFVKNAIHEINTPLSIILMNIDLYNLKFEKNPYLLKIEAAVKVLDNIYEDLAYVVKKDRVVYEKAMIDFSKFLTERVEYFEDVAEGNKLHISTDIVPDLFILFNETELQRICDNNLSNAIKYSYEKHPLHVKLFEDKNEVVLEVENCGEMIKAPDQLFNRYYREDEARGGFGLGLNIVKEICDTNGVSIEVLSDELKTLFRYRFVKG</sequence>
<dbReference type="InterPro" id="IPR036890">
    <property type="entry name" value="HATPase_C_sf"/>
</dbReference>
<dbReference type="AlphaFoldDB" id="A0A1Y0HM78"/>
<keyword evidence="6 10" id="KW-0812">Transmembrane</keyword>
<dbReference type="Proteomes" id="UP000196005">
    <property type="component" value="Chromosome"/>
</dbReference>
<evidence type="ECO:0000259" key="11">
    <source>
        <dbReference type="PROSITE" id="PS50109"/>
    </source>
</evidence>
<evidence type="ECO:0000256" key="2">
    <source>
        <dbReference type="ARBA" id="ARBA00004651"/>
    </source>
</evidence>
<keyword evidence="8 10" id="KW-1133">Transmembrane helix</keyword>
<evidence type="ECO:0000313" key="13">
    <source>
        <dbReference type="Proteomes" id="UP000196005"/>
    </source>
</evidence>
<dbReference type="Gene3D" id="1.10.287.130">
    <property type="match status" value="1"/>
</dbReference>
<dbReference type="EC" id="2.7.13.3" evidence="3"/>
<dbReference type="GO" id="GO:0004721">
    <property type="term" value="F:phosphoprotein phosphatase activity"/>
    <property type="evidence" value="ECO:0007669"/>
    <property type="project" value="TreeGrafter"/>
</dbReference>
<dbReference type="CDD" id="cd00082">
    <property type="entry name" value="HisKA"/>
    <property type="match status" value="1"/>
</dbReference>
<feature type="transmembrane region" description="Helical" evidence="10">
    <location>
        <begin position="170"/>
        <end position="188"/>
    </location>
</feature>
<evidence type="ECO:0000256" key="9">
    <source>
        <dbReference type="ARBA" id="ARBA00023136"/>
    </source>
</evidence>
<name>A0A1Y0HM78_9BACT</name>
<evidence type="ECO:0000256" key="4">
    <source>
        <dbReference type="ARBA" id="ARBA00022475"/>
    </source>
</evidence>
<keyword evidence="7 12" id="KW-0418">Kinase</keyword>
<reference evidence="13" key="1">
    <citation type="submission" date="2017-05" db="EMBL/GenBank/DDBJ databases">
        <title>Dechlorination kinetics govern the competition between two new strains of the genus Sulfurospirillum.</title>
        <authorList>
            <person name="Buttet G.F."/>
            <person name="Murray A.M."/>
            <person name="Goris T."/>
            <person name="Burion M."/>
            <person name="Lin B."/>
            <person name="Rolle M."/>
            <person name="Maillard J."/>
        </authorList>
    </citation>
    <scope>NUCLEOTIDE SEQUENCE [LARGE SCALE GENOMIC DNA]</scope>
    <source>
        <strain evidence="13">SL2-1</strain>
    </source>
</reference>
<evidence type="ECO:0000256" key="7">
    <source>
        <dbReference type="ARBA" id="ARBA00022777"/>
    </source>
</evidence>
<dbReference type="SMART" id="SM00387">
    <property type="entry name" value="HATPase_c"/>
    <property type="match status" value="1"/>
</dbReference>
<dbReference type="EMBL" id="CP021416">
    <property type="protein sequence ID" value="ARU49201.1"/>
    <property type="molecule type" value="Genomic_DNA"/>
</dbReference>
<dbReference type="GO" id="GO:0005886">
    <property type="term" value="C:plasma membrane"/>
    <property type="evidence" value="ECO:0007669"/>
    <property type="project" value="UniProtKB-SubCell"/>
</dbReference>
<accession>A0A1Y0HM78</accession>
<dbReference type="GO" id="GO:0000155">
    <property type="term" value="F:phosphorelay sensor kinase activity"/>
    <property type="evidence" value="ECO:0007669"/>
    <property type="project" value="InterPro"/>
</dbReference>
<comment type="catalytic activity">
    <reaction evidence="1">
        <text>ATP + protein L-histidine = ADP + protein N-phospho-L-histidine.</text>
        <dbReference type="EC" id="2.7.13.3"/>
    </reaction>
</comment>
<evidence type="ECO:0000256" key="10">
    <source>
        <dbReference type="SAM" id="Phobius"/>
    </source>
</evidence>
<evidence type="ECO:0000256" key="1">
    <source>
        <dbReference type="ARBA" id="ARBA00000085"/>
    </source>
</evidence>
<dbReference type="InterPro" id="IPR005467">
    <property type="entry name" value="His_kinase_dom"/>
</dbReference>
<protein>
    <recommendedName>
        <fullName evidence="3">histidine kinase</fullName>
        <ecNumber evidence="3">2.7.13.3</ecNumber>
    </recommendedName>
</protein>
<keyword evidence="13" id="KW-1185">Reference proteome</keyword>
<dbReference type="Gene3D" id="3.30.565.10">
    <property type="entry name" value="Histidine kinase-like ATPase, C-terminal domain"/>
    <property type="match status" value="1"/>
</dbReference>